<evidence type="ECO:0000313" key="2">
    <source>
        <dbReference type="EMBL" id="KAK9155108.1"/>
    </source>
</evidence>
<sequence length="218" mass="23264">MSNLRSDLAGKAWAVPEHDEVDHFDRLPDSILLLILNDIRDVKVLGRCCVVSRRFQSIVPQVDNVVVKVDCIISDDDASSSSSSSALSSDKSRNVFSSFVRVFVGGIVKPLQAIGQLLGPKRPPLSSPLPPPLCGVDGAGADADADAAAAGVTHHSPTQVLRNFSDIRSLRIELPNGELGIGDAVLLKWRADFGSTLDRCVILGASSIASSKQQQGWR</sequence>
<accession>A0AAP0PSP1</accession>
<dbReference type="InterPro" id="IPR001810">
    <property type="entry name" value="F-box_dom"/>
</dbReference>
<organism evidence="2 3">
    <name type="scientific">Stephania japonica</name>
    <dbReference type="NCBI Taxonomy" id="461633"/>
    <lineage>
        <taxon>Eukaryota</taxon>
        <taxon>Viridiplantae</taxon>
        <taxon>Streptophyta</taxon>
        <taxon>Embryophyta</taxon>
        <taxon>Tracheophyta</taxon>
        <taxon>Spermatophyta</taxon>
        <taxon>Magnoliopsida</taxon>
        <taxon>Ranunculales</taxon>
        <taxon>Menispermaceae</taxon>
        <taxon>Menispermoideae</taxon>
        <taxon>Cissampelideae</taxon>
        <taxon>Stephania</taxon>
    </lineage>
</organism>
<evidence type="ECO:0000259" key="1">
    <source>
        <dbReference type="PROSITE" id="PS50181"/>
    </source>
</evidence>
<keyword evidence="3" id="KW-1185">Reference proteome</keyword>
<dbReference type="PANTHER" id="PTHR31215">
    <property type="entry name" value="OS05G0510400 PROTEIN-RELATED"/>
    <property type="match status" value="1"/>
</dbReference>
<feature type="domain" description="F-box" evidence="1">
    <location>
        <begin position="21"/>
        <end position="69"/>
    </location>
</feature>
<comment type="caution">
    <text evidence="2">The sequence shown here is derived from an EMBL/GenBank/DDBJ whole genome shotgun (WGS) entry which is preliminary data.</text>
</comment>
<reference evidence="2 3" key="1">
    <citation type="submission" date="2024-01" db="EMBL/GenBank/DDBJ databases">
        <title>Genome assemblies of Stephania.</title>
        <authorList>
            <person name="Yang L."/>
        </authorList>
    </citation>
    <scope>NUCLEOTIDE SEQUENCE [LARGE SCALE GENOMIC DNA]</scope>
    <source>
        <strain evidence="2">QJT</strain>
        <tissue evidence="2">Leaf</tissue>
    </source>
</reference>
<name>A0AAP0PSP1_9MAGN</name>
<dbReference type="SUPFAM" id="SSF81383">
    <property type="entry name" value="F-box domain"/>
    <property type="match status" value="1"/>
</dbReference>
<dbReference type="InterPro" id="IPR036047">
    <property type="entry name" value="F-box-like_dom_sf"/>
</dbReference>
<proteinExistence type="predicted"/>
<evidence type="ECO:0000313" key="3">
    <source>
        <dbReference type="Proteomes" id="UP001417504"/>
    </source>
</evidence>
<dbReference type="AlphaFoldDB" id="A0AAP0PSP1"/>
<dbReference type="EMBL" id="JBBNAE010000001">
    <property type="protein sequence ID" value="KAK9155108.1"/>
    <property type="molecule type" value="Genomic_DNA"/>
</dbReference>
<dbReference type="InterPro" id="IPR044809">
    <property type="entry name" value="AUF1-like"/>
</dbReference>
<dbReference type="PROSITE" id="PS50181">
    <property type="entry name" value="FBOX"/>
    <property type="match status" value="1"/>
</dbReference>
<dbReference type="Proteomes" id="UP001417504">
    <property type="component" value="Unassembled WGS sequence"/>
</dbReference>
<gene>
    <name evidence="2" type="ORF">Sjap_002588</name>
</gene>
<protein>
    <recommendedName>
        <fullName evidence="1">F-box domain-containing protein</fullName>
    </recommendedName>
</protein>